<evidence type="ECO:0000256" key="7">
    <source>
        <dbReference type="PROSITE-ProRule" id="PRU00042"/>
    </source>
</evidence>
<keyword evidence="1" id="KW-0479">Metal-binding</keyword>
<dbReference type="InterPro" id="IPR055187">
    <property type="entry name" value="C2CH-3rd_BIRD-IDD"/>
</dbReference>
<keyword evidence="11" id="KW-1185">Reference proteome</keyword>
<dbReference type="GO" id="GO:0005634">
    <property type="term" value="C:nucleus"/>
    <property type="evidence" value="ECO:0000318"/>
    <property type="project" value="GO_Central"/>
</dbReference>
<dbReference type="InterPro" id="IPR031140">
    <property type="entry name" value="IDD1-16"/>
</dbReference>
<evidence type="ECO:0000256" key="8">
    <source>
        <dbReference type="SAM" id="MobiDB-lite"/>
    </source>
</evidence>
<dbReference type="PROSITE" id="PS00028">
    <property type="entry name" value="ZINC_FINGER_C2H2_1"/>
    <property type="match status" value="1"/>
</dbReference>
<organism evidence="10 11">
    <name type="scientific">Zostera marina</name>
    <name type="common">Eelgrass</name>
    <dbReference type="NCBI Taxonomy" id="29655"/>
    <lineage>
        <taxon>Eukaryota</taxon>
        <taxon>Viridiplantae</taxon>
        <taxon>Streptophyta</taxon>
        <taxon>Embryophyta</taxon>
        <taxon>Tracheophyta</taxon>
        <taxon>Spermatophyta</taxon>
        <taxon>Magnoliopsida</taxon>
        <taxon>Liliopsida</taxon>
        <taxon>Zosteraceae</taxon>
        <taxon>Zostera</taxon>
    </lineage>
</organism>
<keyword evidence="2" id="KW-0677">Repeat</keyword>
<dbReference type="OrthoDB" id="8117402at2759"/>
<sequence>MSAQSDKNKLKIAREVEKENGAEMEEGQGGIAIAPPSMLKRKRNLPGRPDPNSEVIKLSPKQLTAASNFTCEVCNRGFLRHQNLQLHRRGHNLPWQLHNPSTLPPRKKVFVCPVETCIHHNPSRALGDLSGIKKHFVRKHGEKIWRCNKCEKRYAIKADLVTHSTTCGSQRYKCTCGIFFSKKNNFMTHQICCTLQSDKRKEEQASDSNPPPVVNPSSFSSGDAPPPIHCICGITFSSMETMDLHKLFCYKTITETIKIKASESSTTNVFDDNIFGNRNPKIGHPLLLESSLKMDTASILLRDKSSSSEMNFMPINSIGVPKEATRPIGMKNVQEIGNEMGSMTPQLGFQKLLDQANPIADDGLENLLELDSFCKDISKMEDRKIAEDDCNSGGGGGSGNDEVHDIGPSSMFNDYPWMDDGVLGLGTSSVDSLNVNNNHWFNFSATTGFGPASFDSVLPSEK</sequence>
<dbReference type="AlphaFoldDB" id="A0A0K9Q3X1"/>
<protein>
    <recommendedName>
        <fullName evidence="9">C2H2-type domain-containing protein</fullName>
    </recommendedName>
</protein>
<keyword evidence="4" id="KW-0862">Zinc</keyword>
<evidence type="ECO:0000313" key="10">
    <source>
        <dbReference type="EMBL" id="KMZ75140.1"/>
    </source>
</evidence>
<dbReference type="PROSITE" id="PS50157">
    <property type="entry name" value="ZINC_FINGER_C2H2_2"/>
    <property type="match status" value="1"/>
</dbReference>
<feature type="region of interest" description="Disordered" evidence="8">
    <location>
        <begin position="1"/>
        <end position="54"/>
    </location>
</feature>
<keyword evidence="6" id="KW-0804">Transcription</keyword>
<dbReference type="SUPFAM" id="SSF57667">
    <property type="entry name" value="beta-beta-alpha zinc fingers"/>
    <property type="match status" value="1"/>
</dbReference>
<dbReference type="GO" id="GO:0003700">
    <property type="term" value="F:DNA-binding transcription factor activity"/>
    <property type="evidence" value="ECO:0000318"/>
    <property type="project" value="GO_Central"/>
</dbReference>
<dbReference type="InterPro" id="IPR013087">
    <property type="entry name" value="Znf_C2H2_type"/>
</dbReference>
<proteinExistence type="predicted"/>
<dbReference type="InterPro" id="IPR055186">
    <property type="entry name" value="C2H2-2nd_BIRD-IDD"/>
</dbReference>
<keyword evidence="5" id="KW-0805">Transcription regulation</keyword>
<reference evidence="11" key="1">
    <citation type="journal article" date="2016" name="Nature">
        <title>The genome of the seagrass Zostera marina reveals angiosperm adaptation to the sea.</title>
        <authorList>
            <person name="Olsen J.L."/>
            <person name="Rouze P."/>
            <person name="Verhelst B."/>
            <person name="Lin Y.-C."/>
            <person name="Bayer T."/>
            <person name="Collen J."/>
            <person name="Dattolo E."/>
            <person name="De Paoli E."/>
            <person name="Dittami S."/>
            <person name="Maumus F."/>
            <person name="Michel G."/>
            <person name="Kersting A."/>
            <person name="Lauritano C."/>
            <person name="Lohaus R."/>
            <person name="Toepel M."/>
            <person name="Tonon T."/>
            <person name="Vanneste K."/>
            <person name="Amirebrahimi M."/>
            <person name="Brakel J."/>
            <person name="Bostroem C."/>
            <person name="Chovatia M."/>
            <person name="Grimwood J."/>
            <person name="Jenkins J.W."/>
            <person name="Jueterbock A."/>
            <person name="Mraz A."/>
            <person name="Stam W.T."/>
            <person name="Tice H."/>
            <person name="Bornberg-Bauer E."/>
            <person name="Green P.J."/>
            <person name="Pearson G.A."/>
            <person name="Procaccini G."/>
            <person name="Duarte C.M."/>
            <person name="Schmutz J."/>
            <person name="Reusch T.B.H."/>
            <person name="Van de Peer Y."/>
        </authorList>
    </citation>
    <scope>NUCLEOTIDE SEQUENCE [LARGE SCALE GENOMIC DNA]</scope>
    <source>
        <strain evidence="11">cv. Finnish</strain>
    </source>
</reference>
<evidence type="ECO:0000256" key="3">
    <source>
        <dbReference type="ARBA" id="ARBA00022771"/>
    </source>
</evidence>
<dbReference type="InterPro" id="IPR036236">
    <property type="entry name" value="Znf_C2H2_sf"/>
</dbReference>
<dbReference type="Proteomes" id="UP000036987">
    <property type="component" value="Unassembled WGS sequence"/>
</dbReference>
<comment type="caution">
    <text evidence="10">The sequence shown here is derived from an EMBL/GenBank/DDBJ whole genome shotgun (WGS) entry which is preliminary data.</text>
</comment>
<feature type="domain" description="C2H2-type" evidence="9">
    <location>
        <begin position="69"/>
        <end position="91"/>
    </location>
</feature>
<dbReference type="Pfam" id="PF22995">
    <property type="entry name" value="C2CH-3rd_BIRD-IDD"/>
    <property type="match status" value="1"/>
</dbReference>
<evidence type="ECO:0000256" key="4">
    <source>
        <dbReference type="ARBA" id="ARBA00022833"/>
    </source>
</evidence>
<dbReference type="PANTHER" id="PTHR10593">
    <property type="entry name" value="SERINE/THREONINE-PROTEIN KINASE RIO"/>
    <property type="match status" value="1"/>
</dbReference>
<gene>
    <name evidence="10" type="ORF">ZOSMA_118G00170</name>
</gene>
<dbReference type="Pfam" id="PF22992">
    <property type="entry name" value="C2CH-4th_BIRD-IDD"/>
    <property type="match status" value="1"/>
</dbReference>
<evidence type="ECO:0000313" key="11">
    <source>
        <dbReference type="Proteomes" id="UP000036987"/>
    </source>
</evidence>
<evidence type="ECO:0000256" key="2">
    <source>
        <dbReference type="ARBA" id="ARBA00022737"/>
    </source>
</evidence>
<evidence type="ECO:0000256" key="1">
    <source>
        <dbReference type="ARBA" id="ARBA00022723"/>
    </source>
</evidence>
<evidence type="ECO:0000256" key="6">
    <source>
        <dbReference type="ARBA" id="ARBA00023163"/>
    </source>
</evidence>
<accession>A0A0K9Q3X1</accession>
<dbReference type="Gene3D" id="3.30.160.60">
    <property type="entry name" value="Classic Zinc Finger"/>
    <property type="match status" value="1"/>
</dbReference>
<dbReference type="PANTHER" id="PTHR10593:SF211">
    <property type="entry name" value="C2H2-TYPE DOMAIN-CONTAINING PROTEIN"/>
    <property type="match status" value="1"/>
</dbReference>
<dbReference type="SMART" id="SM00355">
    <property type="entry name" value="ZnF_C2H2"/>
    <property type="match status" value="3"/>
</dbReference>
<dbReference type="Pfam" id="PF22996">
    <property type="entry name" value="C2H2-2nd_BIRD-IDD"/>
    <property type="match status" value="1"/>
</dbReference>
<evidence type="ECO:0000259" key="9">
    <source>
        <dbReference type="PROSITE" id="PS50157"/>
    </source>
</evidence>
<feature type="compositionally biased region" description="Basic and acidic residues" evidence="8">
    <location>
        <begin position="1"/>
        <end position="21"/>
    </location>
</feature>
<dbReference type="EMBL" id="LFYR01000204">
    <property type="protein sequence ID" value="KMZ75140.1"/>
    <property type="molecule type" value="Genomic_DNA"/>
</dbReference>
<keyword evidence="3 7" id="KW-0863">Zinc-finger</keyword>
<dbReference type="STRING" id="29655.A0A0K9Q3X1"/>
<evidence type="ECO:0000256" key="5">
    <source>
        <dbReference type="ARBA" id="ARBA00023015"/>
    </source>
</evidence>
<name>A0A0K9Q3X1_ZOSMR</name>
<dbReference type="InterPro" id="IPR055185">
    <property type="entry name" value="C2CH-4th_BIRD-IDD"/>
</dbReference>
<dbReference type="GO" id="GO:0008270">
    <property type="term" value="F:zinc ion binding"/>
    <property type="evidence" value="ECO:0007669"/>
    <property type="project" value="UniProtKB-KW"/>
</dbReference>